<keyword evidence="5 8" id="KW-0460">Magnesium</keyword>
<accession>A0A897NQ57</accession>
<evidence type="ECO:0000256" key="8">
    <source>
        <dbReference type="PIRSR" id="PIRSR600760-2"/>
    </source>
</evidence>
<feature type="binding site" evidence="8">
    <location>
        <position position="237"/>
    </location>
    <ligand>
        <name>Mg(2+)</name>
        <dbReference type="ChEBI" id="CHEBI:18420"/>
        <label>1</label>
        <note>catalytic</note>
    </ligand>
</feature>
<dbReference type="GeneID" id="68858055"/>
<keyword evidence="6" id="KW-0119">Carbohydrate metabolism</keyword>
<keyword evidence="4" id="KW-0378">Hydrolase</keyword>
<dbReference type="RefSeq" id="WP_229120209.1">
    <property type="nucleotide sequence ID" value="NZ_CP064791.1"/>
</dbReference>
<evidence type="ECO:0000313" key="11">
    <source>
        <dbReference type="Proteomes" id="UP000663292"/>
    </source>
</evidence>
<reference evidence="10 11" key="1">
    <citation type="submission" date="2020-11" db="EMBL/GenBank/DDBJ databases">
        <title>Carbohydrate-dependent, anaerobic sulfur respiration: A novel catabolism in halophilic archaea.</title>
        <authorList>
            <person name="Sorokin D.Y."/>
            <person name="Messina E."/>
            <person name="Smedile F."/>
            <person name="La Cono V."/>
            <person name="Hallsworth J.E."/>
            <person name="Yakimov M.M."/>
        </authorList>
    </citation>
    <scope>NUCLEOTIDE SEQUENCE [LARGE SCALE GENOMIC DNA]</scope>
    <source>
        <strain evidence="10 11">HSR-Est</strain>
    </source>
</reference>
<dbReference type="GO" id="GO:0042132">
    <property type="term" value="F:fructose 1,6-bisphosphate 1-phosphatase activity"/>
    <property type="evidence" value="ECO:0007669"/>
    <property type="project" value="UniProtKB-EC"/>
</dbReference>
<dbReference type="AlphaFoldDB" id="A0A897NQ57"/>
<name>A0A897NQ57_9EURY</name>
<dbReference type="PROSITE" id="PS00629">
    <property type="entry name" value="IMP_1"/>
    <property type="match status" value="1"/>
</dbReference>
<dbReference type="CDD" id="cd01637">
    <property type="entry name" value="IMPase_like"/>
    <property type="match status" value="1"/>
</dbReference>
<dbReference type="InterPro" id="IPR020583">
    <property type="entry name" value="Inositol_monoP_metal-BS"/>
</dbReference>
<feature type="binding site" evidence="8">
    <location>
        <position position="112"/>
    </location>
    <ligand>
        <name>Mg(2+)</name>
        <dbReference type="ChEBI" id="CHEBI:18420"/>
        <label>1</label>
        <note>catalytic</note>
    </ligand>
</feature>
<dbReference type="PRINTS" id="PR00377">
    <property type="entry name" value="IMPHPHTASES"/>
</dbReference>
<feature type="binding site" evidence="8">
    <location>
        <position position="110"/>
    </location>
    <ligand>
        <name>Mg(2+)</name>
        <dbReference type="ChEBI" id="CHEBI:18420"/>
        <label>1</label>
        <note>catalytic</note>
    </ligand>
</feature>
<comment type="similarity">
    <text evidence="7">Belongs to the inositol monophosphatase superfamily. FBPase class 4 family.</text>
</comment>
<comment type="catalytic activity">
    <reaction evidence="1">
        <text>beta-D-fructose 1,6-bisphosphate + H2O = beta-D-fructose 6-phosphate + phosphate</text>
        <dbReference type="Rhea" id="RHEA:11064"/>
        <dbReference type="ChEBI" id="CHEBI:15377"/>
        <dbReference type="ChEBI" id="CHEBI:32966"/>
        <dbReference type="ChEBI" id="CHEBI:43474"/>
        <dbReference type="ChEBI" id="CHEBI:57634"/>
        <dbReference type="EC" id="3.1.3.11"/>
    </reaction>
</comment>
<dbReference type="Gene3D" id="3.40.190.80">
    <property type="match status" value="1"/>
</dbReference>
<comment type="cofactor">
    <cofactor evidence="8">
        <name>Mg(2+)</name>
        <dbReference type="ChEBI" id="CHEBI:18420"/>
    </cofactor>
</comment>
<evidence type="ECO:0000313" key="10">
    <source>
        <dbReference type="EMBL" id="QSG14947.1"/>
    </source>
</evidence>
<evidence type="ECO:0000256" key="5">
    <source>
        <dbReference type="ARBA" id="ARBA00022842"/>
    </source>
</evidence>
<dbReference type="InterPro" id="IPR000760">
    <property type="entry name" value="Inositol_monophosphatase-like"/>
</dbReference>
<gene>
    <name evidence="10" type="primary">suhB</name>
    <name evidence="10" type="ORF">HSEST_1417</name>
</gene>
<evidence type="ECO:0000256" key="7">
    <source>
        <dbReference type="ARBA" id="ARBA00038103"/>
    </source>
</evidence>
<dbReference type="PANTHER" id="PTHR20854:SF4">
    <property type="entry name" value="INOSITOL-1-MONOPHOSPHATASE-RELATED"/>
    <property type="match status" value="1"/>
</dbReference>
<dbReference type="GO" id="GO:0008934">
    <property type="term" value="F:inositol monophosphate 1-phosphatase activity"/>
    <property type="evidence" value="ECO:0007669"/>
    <property type="project" value="TreeGrafter"/>
</dbReference>
<dbReference type="GO" id="GO:0006020">
    <property type="term" value="P:inositol metabolic process"/>
    <property type="evidence" value="ECO:0007669"/>
    <property type="project" value="TreeGrafter"/>
</dbReference>
<evidence type="ECO:0000256" key="9">
    <source>
        <dbReference type="SAM" id="MobiDB-lite"/>
    </source>
</evidence>
<evidence type="ECO:0000256" key="2">
    <source>
        <dbReference type="ARBA" id="ARBA00013093"/>
    </source>
</evidence>
<evidence type="ECO:0000256" key="4">
    <source>
        <dbReference type="ARBA" id="ARBA00022801"/>
    </source>
</evidence>
<feature type="region of interest" description="Disordered" evidence="9">
    <location>
        <begin position="75"/>
        <end position="102"/>
    </location>
</feature>
<organism evidence="10 11">
    <name type="scientific">Halapricum desulfuricans</name>
    <dbReference type="NCBI Taxonomy" id="2841257"/>
    <lineage>
        <taxon>Archaea</taxon>
        <taxon>Methanobacteriati</taxon>
        <taxon>Methanobacteriota</taxon>
        <taxon>Stenosarchaea group</taxon>
        <taxon>Halobacteria</taxon>
        <taxon>Halobacteriales</taxon>
        <taxon>Haloarculaceae</taxon>
        <taxon>Halapricum</taxon>
    </lineage>
</organism>
<protein>
    <recommendedName>
        <fullName evidence="2">fructose-bisphosphatase</fullName>
        <ecNumber evidence="2">3.1.3.11</ecNumber>
    </recommendedName>
</protein>
<feature type="binding site" evidence="8">
    <location>
        <position position="113"/>
    </location>
    <ligand>
        <name>Mg(2+)</name>
        <dbReference type="ChEBI" id="CHEBI:18420"/>
        <label>1</label>
        <note>catalytic</note>
    </ligand>
</feature>
<proteinExistence type="inferred from homology"/>
<dbReference type="Proteomes" id="UP000663292">
    <property type="component" value="Chromosome"/>
</dbReference>
<keyword evidence="3 8" id="KW-0479">Metal-binding</keyword>
<dbReference type="EMBL" id="CP064791">
    <property type="protein sequence ID" value="QSG14947.1"/>
    <property type="molecule type" value="Genomic_DNA"/>
</dbReference>
<dbReference type="GO" id="GO:0007165">
    <property type="term" value="P:signal transduction"/>
    <property type="evidence" value="ECO:0007669"/>
    <property type="project" value="TreeGrafter"/>
</dbReference>
<evidence type="ECO:0000256" key="6">
    <source>
        <dbReference type="ARBA" id="ARBA00023277"/>
    </source>
</evidence>
<dbReference type="EC" id="3.1.3.11" evidence="2"/>
<keyword evidence="11" id="KW-1185">Reference proteome</keyword>
<dbReference type="Gene3D" id="3.30.540.10">
    <property type="entry name" value="Fructose-1,6-Bisphosphatase, subunit A, domain 1"/>
    <property type="match status" value="1"/>
</dbReference>
<evidence type="ECO:0000256" key="3">
    <source>
        <dbReference type="ARBA" id="ARBA00022723"/>
    </source>
</evidence>
<feature type="binding site" evidence="8">
    <location>
        <position position="69"/>
    </location>
    <ligand>
        <name>Mg(2+)</name>
        <dbReference type="ChEBI" id="CHEBI:18420"/>
        <label>1</label>
        <note>catalytic</note>
    </ligand>
</feature>
<dbReference type="GO" id="GO:0046872">
    <property type="term" value="F:metal ion binding"/>
    <property type="evidence" value="ECO:0007669"/>
    <property type="project" value="UniProtKB-KW"/>
</dbReference>
<sequence length="286" mass="30238">MTDSRQRTALVERAARAGGAVARDAFRGPLTVETKANKNDLVTNADSEAQRQIVHTIADAFPDEPFVCEEEINTRTATDESSDTAAEPATRQTGPMVERVPDTGPCWVVDPIDGTANFARGNVLWASSVASVVDGETVAAATYLPAVQDIYTVGPESAARNGQRLAVSDRADPETFAVGLVAAWPSDRSDRLGALVWAVNERFGDSRRYGTLQATLGFVASGELEAAVTTEPTTPWDTIAGVELVRSAGGTVTDVHGNRWTRDSDGLVASNGNAHDEIVAAVEVAN</sequence>
<dbReference type="PANTHER" id="PTHR20854">
    <property type="entry name" value="INOSITOL MONOPHOSPHATASE"/>
    <property type="match status" value="1"/>
</dbReference>
<evidence type="ECO:0000256" key="1">
    <source>
        <dbReference type="ARBA" id="ARBA00001273"/>
    </source>
</evidence>
<dbReference type="Pfam" id="PF00459">
    <property type="entry name" value="Inositol_P"/>
    <property type="match status" value="1"/>
</dbReference>
<dbReference type="SUPFAM" id="SSF56655">
    <property type="entry name" value="Carbohydrate phosphatase"/>
    <property type="match status" value="1"/>
</dbReference>